<dbReference type="InterPro" id="IPR005845">
    <property type="entry name" value="A-D-PHexomutase_a/b/a-II"/>
</dbReference>
<gene>
    <name evidence="9" type="ORF">M9393_01575</name>
</gene>
<proteinExistence type="inferred from homology"/>
<evidence type="ECO:0000259" key="6">
    <source>
        <dbReference type="Pfam" id="PF02878"/>
    </source>
</evidence>
<feature type="domain" description="Alpha-D-phosphohexomutase alpha/beta/alpha" evidence="7">
    <location>
        <begin position="215"/>
        <end position="321"/>
    </location>
</feature>
<dbReference type="Pfam" id="PF02879">
    <property type="entry name" value="PGM_PMM_II"/>
    <property type="match status" value="1"/>
</dbReference>
<dbReference type="PANTHER" id="PTHR45745">
    <property type="entry name" value="PHOSPHOMANNOMUTASE 45A"/>
    <property type="match status" value="1"/>
</dbReference>
<dbReference type="InterPro" id="IPR005852">
    <property type="entry name" value="PGM_a-D-Glc-sp"/>
</dbReference>
<evidence type="ECO:0000256" key="4">
    <source>
        <dbReference type="ARBA" id="ARBA00022842"/>
    </source>
</evidence>
<comment type="similarity">
    <text evidence="1">Belongs to the phosphohexose mutase family.</text>
</comment>
<dbReference type="Gene3D" id="3.30.310.50">
    <property type="entry name" value="Alpha-D-phosphohexomutase, C-terminal domain"/>
    <property type="match status" value="1"/>
</dbReference>
<dbReference type="GO" id="GO:0008973">
    <property type="term" value="F:phosphopentomutase activity"/>
    <property type="evidence" value="ECO:0007669"/>
    <property type="project" value="TreeGrafter"/>
</dbReference>
<feature type="domain" description="Alpha-D-phosphohexomutase alpha/beta/alpha" evidence="8">
    <location>
        <begin position="325"/>
        <end position="445"/>
    </location>
</feature>
<evidence type="ECO:0000256" key="1">
    <source>
        <dbReference type="ARBA" id="ARBA00010231"/>
    </source>
</evidence>
<dbReference type="InterPro" id="IPR036900">
    <property type="entry name" value="A-D-PHexomutase_C_sf"/>
</dbReference>
<keyword evidence="4" id="KW-0460">Magnesium</keyword>
<dbReference type="AlphaFoldDB" id="A0A9Q8TXB8"/>
<evidence type="ECO:0000256" key="3">
    <source>
        <dbReference type="ARBA" id="ARBA00022723"/>
    </source>
</evidence>
<dbReference type="InterPro" id="IPR005844">
    <property type="entry name" value="A-D-PHexomutase_a/b/a-I"/>
</dbReference>
<dbReference type="CDD" id="cd05801">
    <property type="entry name" value="PGM_like3"/>
    <property type="match status" value="1"/>
</dbReference>
<dbReference type="RefSeq" id="WP_250248879.1">
    <property type="nucleotide sequence ID" value="NZ_CP097753.1"/>
</dbReference>
<organism evidence="9 10">
    <name type="scientific">Candidatus Blochmannia vicinus</name>
    <name type="common">nom. nud.</name>
    <dbReference type="NCBI Taxonomy" id="251540"/>
    <lineage>
        <taxon>Bacteria</taxon>
        <taxon>Pseudomonadati</taxon>
        <taxon>Pseudomonadota</taxon>
        <taxon>Gammaproteobacteria</taxon>
        <taxon>Enterobacterales</taxon>
        <taxon>Enterobacteriaceae</taxon>
        <taxon>ant endosymbionts</taxon>
        <taxon>Candidatus Blochmanniella</taxon>
    </lineage>
</organism>
<dbReference type="InterPro" id="IPR016055">
    <property type="entry name" value="A-D-PHexomutase_a/b/a-I/II/III"/>
</dbReference>
<dbReference type="PANTHER" id="PTHR45745:SF1">
    <property type="entry name" value="PHOSPHOGLUCOMUTASE 2B-RELATED"/>
    <property type="match status" value="1"/>
</dbReference>
<protein>
    <submittedName>
        <fullName evidence="9">Phosphoglucomutase</fullName>
    </submittedName>
</protein>
<dbReference type="Pfam" id="PF02880">
    <property type="entry name" value="PGM_PMM_III"/>
    <property type="match status" value="1"/>
</dbReference>
<dbReference type="GO" id="GO:0005975">
    <property type="term" value="P:carbohydrate metabolic process"/>
    <property type="evidence" value="ECO:0007669"/>
    <property type="project" value="InterPro"/>
</dbReference>
<dbReference type="EMBL" id="CP097753">
    <property type="protein sequence ID" value="URJ28425.1"/>
    <property type="molecule type" value="Genomic_DNA"/>
</dbReference>
<reference evidence="9" key="1">
    <citation type="submission" date="2022-05" db="EMBL/GenBank/DDBJ databases">
        <title>Impact of host demography and evolutionary history on endosymbiont molecular evolution: a test in carpenter ants (Genus Camponotus) and their Blochmannia endosymbionts.</title>
        <authorList>
            <person name="Manthey J.D."/>
            <person name="Giron J.C."/>
            <person name="Hruska J.P."/>
        </authorList>
    </citation>
    <scope>NUCLEOTIDE SEQUENCE</scope>
    <source>
        <strain evidence="9">C-039</strain>
    </source>
</reference>
<keyword evidence="3" id="KW-0479">Metal-binding</keyword>
<evidence type="ECO:0000259" key="8">
    <source>
        <dbReference type="Pfam" id="PF02880"/>
    </source>
</evidence>
<keyword evidence="2" id="KW-0597">Phosphoprotein</keyword>
<sequence>MKTHVRAGKLASRNETINTSRLITQYYTLSPDPSNEAHNIVFGTSGHRGSSQKYSFNEAHILAISQSIVQIRTQQGITGPCYVGKDTHALSEPAFISVLEVLAANYIDVIVQKKNGYTPTPAISHAITQYNKNHHNNHTKKADGIIITSSHNPPEDGGIKYNSIYGGPASTNITRAIERTANKFLINNLQNVNRITLDNAWKSGYIHTQDFILNYVKKLSTIIDMKAIQTSGLKLGVHPLGGSSIDYWQNIAQYYQLNLNVISKKIDKTFSFMHLDYDGCIRMDCSSEFAMTGVLKSSKNFDLILVNDPDCDRHGIITPSGLIKSNHYLTIAADYLFNNRPLWCNRTLSIGKTYVSSNMINRVAYNLNRQLLEVPVGFKWFAKGLFNNCLGFVGEDSAGASFLDFYCSPWSTDKDGMIMCLLAAEIIAVSDKSLQKYYNQLIKNFDISSYNRIQLPINYTQKSLVSNTLFNQINMLELANDPIIRILNIAPLKHQISMNGVKIITHNGWAACRLSGTEPIYKIYCESFLHCSHRKKIENEIIDTVHSIINTS</sequence>
<dbReference type="Pfam" id="PF02878">
    <property type="entry name" value="PGM_PMM_I"/>
    <property type="match status" value="1"/>
</dbReference>
<dbReference type="GO" id="GO:0004614">
    <property type="term" value="F:phosphoglucomutase activity"/>
    <property type="evidence" value="ECO:0007669"/>
    <property type="project" value="InterPro"/>
</dbReference>
<dbReference type="SUPFAM" id="SSF55957">
    <property type="entry name" value="Phosphoglucomutase, C-terminal domain"/>
    <property type="match status" value="1"/>
</dbReference>
<evidence type="ECO:0000256" key="5">
    <source>
        <dbReference type="ARBA" id="ARBA00023235"/>
    </source>
</evidence>
<dbReference type="Proteomes" id="UP001056209">
    <property type="component" value="Chromosome"/>
</dbReference>
<dbReference type="InterPro" id="IPR005846">
    <property type="entry name" value="A-D-PHexomutase_a/b/a-III"/>
</dbReference>
<dbReference type="Gene3D" id="3.40.120.10">
    <property type="entry name" value="Alpha-D-Glucose-1,6-Bisphosphate, subunit A, domain 3"/>
    <property type="match status" value="3"/>
</dbReference>
<feature type="domain" description="Alpha-D-phosphohexomutase alpha/beta/alpha" evidence="6">
    <location>
        <begin position="41"/>
        <end position="183"/>
    </location>
</feature>
<evidence type="ECO:0000313" key="10">
    <source>
        <dbReference type="Proteomes" id="UP001056209"/>
    </source>
</evidence>
<keyword evidence="5" id="KW-0413">Isomerase</keyword>
<name>A0A9Q8TXB8_9ENTR</name>
<evidence type="ECO:0000259" key="7">
    <source>
        <dbReference type="Pfam" id="PF02879"/>
    </source>
</evidence>
<dbReference type="SUPFAM" id="SSF53738">
    <property type="entry name" value="Phosphoglucomutase, first 3 domains"/>
    <property type="match status" value="3"/>
</dbReference>
<evidence type="ECO:0000256" key="2">
    <source>
        <dbReference type="ARBA" id="ARBA00022553"/>
    </source>
</evidence>
<dbReference type="GO" id="GO:0046872">
    <property type="term" value="F:metal ion binding"/>
    <property type="evidence" value="ECO:0007669"/>
    <property type="project" value="UniProtKB-KW"/>
</dbReference>
<evidence type="ECO:0000313" key="9">
    <source>
        <dbReference type="EMBL" id="URJ28425.1"/>
    </source>
</evidence>
<accession>A0A9Q8TXB8</accession>
<dbReference type="GO" id="GO:0006166">
    <property type="term" value="P:purine ribonucleoside salvage"/>
    <property type="evidence" value="ECO:0007669"/>
    <property type="project" value="TreeGrafter"/>
</dbReference>